<dbReference type="Gene3D" id="3.40.630.30">
    <property type="match status" value="1"/>
</dbReference>
<protein>
    <submittedName>
        <fullName evidence="3">Uncharacterized protein LOC106768637</fullName>
    </submittedName>
</protein>
<feature type="domain" description="N-acetyltransferase" evidence="1">
    <location>
        <begin position="123"/>
        <end position="282"/>
    </location>
</feature>
<sequence>MGLGCSEKEKNKVKEEFREKEKRIIQKMTLLSFLCSCPPVIPRSWFPLTSNTSAFSVNLRTQIHSSASTNIFTQKLDTTLLSIAESLYEDELWAAACLRVRSFHQFRPDTFGVQDHMRYLAEREFEALKERVSGKRTAFRRVSCINASLPLSHIASLSHDLISSCKFSANGEERIVVGTLDLNQCLSLPDEIVGLKPEVTGADVTRAYLSNVCVAEELHRNGLGYALLEVSKLVAYDWGITDLYVHVAVDNEPAKKLYMKSGFVYESDEPAWQARFLDRPRRLLLWSGL</sequence>
<dbReference type="RefSeq" id="XP_014509373.2">
    <property type="nucleotide sequence ID" value="XM_014653887.2"/>
</dbReference>
<reference evidence="3" key="2">
    <citation type="submission" date="2025-08" db="UniProtKB">
        <authorList>
            <consortium name="RefSeq"/>
        </authorList>
    </citation>
    <scope>IDENTIFICATION</scope>
    <source>
        <tissue evidence="3">Leaf</tissue>
    </source>
</reference>
<dbReference type="GO" id="GO:0016747">
    <property type="term" value="F:acyltransferase activity, transferring groups other than amino-acyl groups"/>
    <property type="evidence" value="ECO:0007669"/>
    <property type="project" value="InterPro"/>
</dbReference>
<dbReference type="KEGG" id="vra:106768637"/>
<dbReference type="InterPro" id="IPR016181">
    <property type="entry name" value="Acyl_CoA_acyltransferase"/>
</dbReference>
<name>A0A1S3UTF1_VIGRR</name>
<evidence type="ECO:0000313" key="3">
    <source>
        <dbReference type="RefSeq" id="XP_014509373.2"/>
    </source>
</evidence>
<reference evidence="2" key="1">
    <citation type="journal article" date="2014" name="Nat. Commun.">
        <title>Genome sequence of mungbean and insights into evolution within Vigna species.</title>
        <authorList>
            <person name="Kang Y.J."/>
            <person name="Kim S.K."/>
            <person name="Kim M.Y."/>
            <person name="Lestari P."/>
            <person name="Kim K.H."/>
            <person name="Ha B.K."/>
            <person name="Jun T.H."/>
            <person name="Hwang W.J."/>
            <person name="Lee T."/>
            <person name="Lee J."/>
            <person name="Shim S."/>
            <person name="Yoon M.Y."/>
            <person name="Jang Y.E."/>
            <person name="Han K.S."/>
            <person name="Taeprayoon P."/>
            <person name="Yoon N."/>
            <person name="Somta P."/>
            <person name="Tanya P."/>
            <person name="Kim K.S."/>
            <person name="Gwag J.G."/>
            <person name="Moon J.K."/>
            <person name="Lee Y.H."/>
            <person name="Park B.S."/>
            <person name="Bombarely A."/>
            <person name="Doyle J.J."/>
            <person name="Jackson S.A."/>
            <person name="Schafleitner R."/>
            <person name="Srinives P."/>
            <person name="Varshney R.K."/>
            <person name="Lee S.H."/>
        </authorList>
    </citation>
    <scope>NUCLEOTIDE SEQUENCE [LARGE SCALE GENOMIC DNA]</scope>
    <source>
        <strain evidence="2">cv. VC1973A</strain>
    </source>
</reference>
<dbReference type="GO" id="GO:0009507">
    <property type="term" value="C:chloroplast"/>
    <property type="evidence" value="ECO:0007669"/>
    <property type="project" value="TreeGrafter"/>
</dbReference>
<organism evidence="2 3">
    <name type="scientific">Vigna radiata var. radiata</name>
    <name type="common">Mung bean</name>
    <name type="synonym">Phaseolus aureus</name>
    <dbReference type="NCBI Taxonomy" id="3916"/>
    <lineage>
        <taxon>Eukaryota</taxon>
        <taxon>Viridiplantae</taxon>
        <taxon>Streptophyta</taxon>
        <taxon>Embryophyta</taxon>
        <taxon>Tracheophyta</taxon>
        <taxon>Spermatophyta</taxon>
        <taxon>Magnoliopsida</taxon>
        <taxon>eudicotyledons</taxon>
        <taxon>Gunneridae</taxon>
        <taxon>Pentapetalae</taxon>
        <taxon>rosids</taxon>
        <taxon>fabids</taxon>
        <taxon>Fabales</taxon>
        <taxon>Fabaceae</taxon>
        <taxon>Papilionoideae</taxon>
        <taxon>50 kb inversion clade</taxon>
        <taxon>NPAAA clade</taxon>
        <taxon>indigoferoid/millettioid clade</taxon>
        <taxon>Phaseoleae</taxon>
        <taxon>Vigna</taxon>
    </lineage>
</organism>
<dbReference type="PANTHER" id="PTHR47876:SF2">
    <property type="entry name" value="GCN5-RELATED N-ACETYLTRANSFERASE 7, CHLOROPLASTIC"/>
    <property type="match status" value="1"/>
</dbReference>
<dbReference type="GeneID" id="106768637"/>
<dbReference type="FunFam" id="3.40.630.30:FF:000231">
    <property type="entry name" value="uncharacterized protein LOC106768637"/>
    <property type="match status" value="1"/>
</dbReference>
<dbReference type="Pfam" id="PF00583">
    <property type="entry name" value="Acetyltransf_1"/>
    <property type="match status" value="1"/>
</dbReference>
<evidence type="ECO:0000259" key="1">
    <source>
        <dbReference type="PROSITE" id="PS51186"/>
    </source>
</evidence>
<dbReference type="STRING" id="3916.A0A1S3UTF1"/>
<dbReference type="CDD" id="cd04301">
    <property type="entry name" value="NAT_SF"/>
    <property type="match status" value="1"/>
</dbReference>
<dbReference type="Proteomes" id="UP000087766">
    <property type="component" value="Chromosome 7"/>
</dbReference>
<keyword evidence="2" id="KW-1185">Reference proteome</keyword>
<accession>A0A1S3UTF1</accession>
<gene>
    <name evidence="3" type="primary">LOC106768637</name>
</gene>
<dbReference type="PANTHER" id="PTHR47876">
    <property type="entry name" value="OS08G0260000 PROTEIN"/>
    <property type="match status" value="1"/>
</dbReference>
<dbReference type="PROSITE" id="PS51186">
    <property type="entry name" value="GNAT"/>
    <property type="match status" value="1"/>
</dbReference>
<dbReference type="SUPFAM" id="SSF55729">
    <property type="entry name" value="Acyl-CoA N-acyltransferases (Nat)"/>
    <property type="match status" value="1"/>
</dbReference>
<dbReference type="AlphaFoldDB" id="A0A1S3UTF1"/>
<dbReference type="OrthoDB" id="41532at2759"/>
<proteinExistence type="predicted"/>
<dbReference type="InterPro" id="IPR000182">
    <property type="entry name" value="GNAT_dom"/>
</dbReference>
<evidence type="ECO:0000313" key="2">
    <source>
        <dbReference type="Proteomes" id="UP000087766"/>
    </source>
</evidence>